<dbReference type="GO" id="GO:0003700">
    <property type="term" value="F:DNA-binding transcription factor activity"/>
    <property type="evidence" value="ECO:0007669"/>
    <property type="project" value="TreeGrafter"/>
</dbReference>
<dbReference type="InterPro" id="IPR012794">
    <property type="entry name" value="PcaR_PcaU"/>
</dbReference>
<feature type="domain" description="HTH iclR-type" evidence="8">
    <location>
        <begin position="46"/>
        <end position="106"/>
    </location>
</feature>
<dbReference type="Proteomes" id="UP000598775">
    <property type="component" value="Unassembled WGS sequence"/>
</dbReference>
<keyword evidence="2" id="KW-0805">Transcription regulation</keyword>
<dbReference type="Pfam" id="PF01614">
    <property type="entry name" value="IclR_C"/>
    <property type="match status" value="1"/>
</dbReference>
<dbReference type="Pfam" id="PF09339">
    <property type="entry name" value="HTH_IclR"/>
    <property type="match status" value="1"/>
</dbReference>
<evidence type="ECO:0000256" key="5">
    <source>
        <dbReference type="ARBA" id="ARBA00058938"/>
    </source>
</evidence>
<dbReference type="GO" id="GO:0045893">
    <property type="term" value="P:positive regulation of DNA-templated transcription"/>
    <property type="evidence" value="ECO:0007669"/>
    <property type="project" value="InterPro"/>
</dbReference>
<keyword evidence="11" id="KW-1185">Reference proteome</keyword>
<dbReference type="InterPro" id="IPR036388">
    <property type="entry name" value="WH-like_DNA-bd_sf"/>
</dbReference>
<dbReference type="Gene3D" id="1.10.10.10">
    <property type="entry name" value="Winged helix-like DNA-binding domain superfamily/Winged helix DNA-binding domain"/>
    <property type="match status" value="1"/>
</dbReference>
<dbReference type="GO" id="GO:0003677">
    <property type="term" value="F:DNA binding"/>
    <property type="evidence" value="ECO:0007669"/>
    <property type="project" value="UniProtKB-KW"/>
</dbReference>
<dbReference type="PANTHER" id="PTHR30136">
    <property type="entry name" value="HELIX-TURN-HELIX TRANSCRIPTIONAL REGULATOR, ICLR FAMILY"/>
    <property type="match status" value="1"/>
</dbReference>
<accession>A0A917B0Y3</accession>
<dbReference type="FunFam" id="1.10.10.10:FF:000056">
    <property type="entry name" value="IclR family transcriptional regulator"/>
    <property type="match status" value="1"/>
</dbReference>
<dbReference type="NCBIfam" id="TIGR02431">
    <property type="entry name" value="pcaR_pcaU"/>
    <property type="match status" value="1"/>
</dbReference>
<evidence type="ECO:0000259" key="8">
    <source>
        <dbReference type="PROSITE" id="PS51077"/>
    </source>
</evidence>
<dbReference type="GO" id="GO:0046278">
    <property type="term" value="P:3,4-dihydroxybenzoate metabolic process"/>
    <property type="evidence" value="ECO:0007669"/>
    <property type="project" value="InterPro"/>
</dbReference>
<sequence>MSDVIDATDALGATEPPDAGAASTESASPGSEIVTAELPGPSSGFVQSLARGLSVIRVFGHDNPLMTLSDIARATGLTRATTRRFLMTLIELGYVRTDGKTFALTAQVLELGFSYLSGITLPEIAQPQLEELSHAIGESTSAAILDGSDIVYIVRVPTHRIMSVGINLGTRLPAYATSMGRVLLAGLTPDELALYLHDVKLQALTKRTVVSESALIAELDRVREQGWALADQELEPGLRSIAAPIHNAAGSVIAAINVSTAASSGTSASLRAAALPSLRATAAHIEADYATAQRAAH</sequence>
<comment type="function">
    <text evidence="5">May be an activator protein for the gylABX operon.</text>
</comment>
<evidence type="ECO:0000259" key="9">
    <source>
        <dbReference type="PROSITE" id="PS51078"/>
    </source>
</evidence>
<evidence type="ECO:0000256" key="2">
    <source>
        <dbReference type="ARBA" id="ARBA00023015"/>
    </source>
</evidence>
<keyword evidence="1" id="KW-0319">Glycerol metabolism</keyword>
<protein>
    <recommendedName>
        <fullName evidence="6">Glycerol operon regulatory protein</fullName>
    </recommendedName>
</protein>
<evidence type="ECO:0000256" key="4">
    <source>
        <dbReference type="ARBA" id="ARBA00023163"/>
    </source>
</evidence>
<evidence type="ECO:0000256" key="6">
    <source>
        <dbReference type="ARBA" id="ARBA00070406"/>
    </source>
</evidence>
<dbReference type="GO" id="GO:0006071">
    <property type="term" value="P:glycerol metabolic process"/>
    <property type="evidence" value="ECO:0007669"/>
    <property type="project" value="UniProtKB-KW"/>
</dbReference>
<gene>
    <name evidence="10" type="primary">pcaR</name>
    <name evidence="10" type="ORF">GCM10011399_04420</name>
</gene>
<dbReference type="Gene3D" id="3.30.450.40">
    <property type="match status" value="1"/>
</dbReference>
<keyword evidence="4" id="KW-0804">Transcription</keyword>
<dbReference type="InterPro" id="IPR005471">
    <property type="entry name" value="Tscrpt_reg_IclR_N"/>
</dbReference>
<keyword evidence="3" id="KW-0238">DNA-binding</keyword>
<evidence type="ECO:0000313" key="10">
    <source>
        <dbReference type="EMBL" id="GGF13638.1"/>
    </source>
</evidence>
<evidence type="ECO:0000256" key="7">
    <source>
        <dbReference type="SAM" id="MobiDB-lite"/>
    </source>
</evidence>
<dbReference type="PANTHER" id="PTHR30136:SF34">
    <property type="entry name" value="TRANSCRIPTIONAL REGULATOR"/>
    <property type="match status" value="1"/>
</dbReference>
<comment type="caution">
    <text evidence="10">The sequence shown here is derived from an EMBL/GenBank/DDBJ whole genome shotgun (WGS) entry which is preliminary data.</text>
</comment>
<dbReference type="PROSITE" id="PS51078">
    <property type="entry name" value="ICLR_ED"/>
    <property type="match status" value="1"/>
</dbReference>
<dbReference type="GO" id="GO:0045892">
    <property type="term" value="P:negative regulation of DNA-templated transcription"/>
    <property type="evidence" value="ECO:0007669"/>
    <property type="project" value="TreeGrafter"/>
</dbReference>
<proteinExistence type="predicted"/>
<dbReference type="AlphaFoldDB" id="A0A917B0Y3"/>
<evidence type="ECO:0000256" key="3">
    <source>
        <dbReference type="ARBA" id="ARBA00023125"/>
    </source>
</evidence>
<dbReference type="InterPro" id="IPR029016">
    <property type="entry name" value="GAF-like_dom_sf"/>
</dbReference>
<reference evidence="10 11" key="1">
    <citation type="journal article" date="2014" name="Int. J. Syst. Evol. Microbiol.">
        <title>Complete genome sequence of Corynebacterium casei LMG S-19264T (=DSM 44701T), isolated from a smear-ripened cheese.</title>
        <authorList>
            <consortium name="US DOE Joint Genome Institute (JGI-PGF)"/>
            <person name="Walter F."/>
            <person name="Albersmeier A."/>
            <person name="Kalinowski J."/>
            <person name="Ruckert C."/>
        </authorList>
    </citation>
    <scope>NUCLEOTIDE SEQUENCE [LARGE SCALE GENOMIC DNA]</scope>
    <source>
        <strain evidence="10 11">CGMCC 1.12976</strain>
    </source>
</reference>
<dbReference type="InterPro" id="IPR036390">
    <property type="entry name" value="WH_DNA-bd_sf"/>
</dbReference>
<evidence type="ECO:0000256" key="1">
    <source>
        <dbReference type="ARBA" id="ARBA00022798"/>
    </source>
</evidence>
<name>A0A917B0Y3_9MICO</name>
<feature type="region of interest" description="Disordered" evidence="7">
    <location>
        <begin position="1"/>
        <end position="30"/>
    </location>
</feature>
<evidence type="ECO:0000313" key="11">
    <source>
        <dbReference type="Proteomes" id="UP000598775"/>
    </source>
</evidence>
<dbReference type="EMBL" id="BMGP01000001">
    <property type="protein sequence ID" value="GGF13638.1"/>
    <property type="molecule type" value="Genomic_DNA"/>
</dbReference>
<dbReference type="PROSITE" id="PS51077">
    <property type="entry name" value="HTH_ICLR"/>
    <property type="match status" value="1"/>
</dbReference>
<dbReference type="SUPFAM" id="SSF55781">
    <property type="entry name" value="GAF domain-like"/>
    <property type="match status" value="1"/>
</dbReference>
<dbReference type="SMART" id="SM00346">
    <property type="entry name" value="HTH_ICLR"/>
    <property type="match status" value="1"/>
</dbReference>
<feature type="domain" description="IclR-ED" evidence="9">
    <location>
        <begin position="107"/>
        <end position="291"/>
    </location>
</feature>
<dbReference type="SUPFAM" id="SSF46785">
    <property type="entry name" value="Winged helix' DNA-binding domain"/>
    <property type="match status" value="1"/>
</dbReference>
<dbReference type="InterPro" id="IPR050707">
    <property type="entry name" value="HTH_MetabolicPath_Reg"/>
</dbReference>
<organism evidence="10 11">
    <name type="scientific">Subtercola lobariae</name>
    <dbReference type="NCBI Taxonomy" id="1588641"/>
    <lineage>
        <taxon>Bacteria</taxon>
        <taxon>Bacillati</taxon>
        <taxon>Actinomycetota</taxon>
        <taxon>Actinomycetes</taxon>
        <taxon>Micrococcales</taxon>
        <taxon>Microbacteriaceae</taxon>
        <taxon>Subtercola</taxon>
    </lineage>
</organism>
<dbReference type="InterPro" id="IPR014757">
    <property type="entry name" value="Tscrpt_reg_IclR_C"/>
</dbReference>